<evidence type="ECO:0000313" key="2">
    <source>
        <dbReference type="EMBL" id="PTA67690.1"/>
    </source>
</evidence>
<dbReference type="CDD" id="cd00085">
    <property type="entry name" value="HNHc"/>
    <property type="match status" value="1"/>
</dbReference>
<keyword evidence="3" id="KW-1185">Reference proteome</keyword>
<dbReference type="AlphaFoldDB" id="A0A2T3W713"/>
<gene>
    <name evidence="2" type="ORF">C8263_11290</name>
</gene>
<name>A0A2T3W713_9DEIO</name>
<dbReference type="Gene3D" id="1.10.30.50">
    <property type="match status" value="1"/>
</dbReference>
<dbReference type="GO" id="GO:0003676">
    <property type="term" value="F:nucleic acid binding"/>
    <property type="evidence" value="ECO:0007669"/>
    <property type="project" value="InterPro"/>
</dbReference>
<dbReference type="EMBL" id="PYSV01000010">
    <property type="protein sequence ID" value="PTA67690.1"/>
    <property type="molecule type" value="Genomic_DNA"/>
</dbReference>
<feature type="domain" description="HNH" evidence="1">
    <location>
        <begin position="59"/>
        <end position="111"/>
    </location>
</feature>
<dbReference type="Proteomes" id="UP000240317">
    <property type="component" value="Unassembled WGS sequence"/>
</dbReference>
<dbReference type="GO" id="GO:0004519">
    <property type="term" value="F:endonuclease activity"/>
    <property type="evidence" value="ECO:0007669"/>
    <property type="project" value="InterPro"/>
</dbReference>
<reference evidence="2 3" key="1">
    <citation type="submission" date="2018-03" db="EMBL/GenBank/DDBJ databases">
        <title>Draft genome of Deinococcus sp. OD32.</title>
        <authorList>
            <person name="Wang X.-P."/>
            <person name="Du Z.-J."/>
        </authorList>
    </citation>
    <scope>NUCLEOTIDE SEQUENCE [LARGE SCALE GENOMIC DNA]</scope>
    <source>
        <strain evidence="2 3">OD32</strain>
    </source>
</reference>
<dbReference type="GO" id="GO:0008270">
    <property type="term" value="F:zinc ion binding"/>
    <property type="evidence" value="ECO:0007669"/>
    <property type="project" value="InterPro"/>
</dbReference>
<dbReference type="InterPro" id="IPR003615">
    <property type="entry name" value="HNH_nuc"/>
</dbReference>
<proteinExistence type="predicted"/>
<sequence length="217" mass="25094">MRRINKLTPDQVILDYINENISEAQKILDTNSAIPNDLLRKYNYAPLKELIIREVSGKCVYCETKIMGNQFGDLDHVIPKAKFIASHDASGIFSHRNLTICCSVCNNKKSNLGTTISLLSPYTNKPEHHIYYVGSQIYYSTPEGKKLILALELDIRDDLIVNINKKLKELHNLIYQFDTERDPEVKALIKKRLLRESKKEMEYSLATFHFLKIHKLI</sequence>
<organism evidence="2 3">
    <name type="scientific">Deinococcus arcticus</name>
    <dbReference type="NCBI Taxonomy" id="2136176"/>
    <lineage>
        <taxon>Bacteria</taxon>
        <taxon>Thermotogati</taxon>
        <taxon>Deinococcota</taxon>
        <taxon>Deinococci</taxon>
        <taxon>Deinococcales</taxon>
        <taxon>Deinococcaceae</taxon>
        <taxon>Deinococcus</taxon>
    </lineage>
</organism>
<dbReference type="InterPro" id="IPR002711">
    <property type="entry name" value="HNH"/>
</dbReference>
<evidence type="ECO:0000259" key="1">
    <source>
        <dbReference type="Pfam" id="PF01844"/>
    </source>
</evidence>
<dbReference type="Pfam" id="PF01844">
    <property type="entry name" value="HNH"/>
    <property type="match status" value="1"/>
</dbReference>
<evidence type="ECO:0000313" key="3">
    <source>
        <dbReference type="Proteomes" id="UP000240317"/>
    </source>
</evidence>
<accession>A0A2T3W713</accession>
<protein>
    <recommendedName>
        <fullName evidence="1">HNH domain-containing protein</fullName>
    </recommendedName>
</protein>
<comment type="caution">
    <text evidence="2">The sequence shown here is derived from an EMBL/GenBank/DDBJ whole genome shotgun (WGS) entry which is preliminary data.</text>
</comment>